<name>A0ACD5VFB8_AVESA</name>
<reference evidence="1" key="2">
    <citation type="submission" date="2025-09" db="UniProtKB">
        <authorList>
            <consortium name="EnsemblPlants"/>
        </authorList>
    </citation>
    <scope>IDENTIFICATION</scope>
</reference>
<dbReference type="Proteomes" id="UP001732700">
    <property type="component" value="Chromosome 3A"/>
</dbReference>
<organism evidence="1 2">
    <name type="scientific">Avena sativa</name>
    <name type="common">Oat</name>
    <dbReference type="NCBI Taxonomy" id="4498"/>
    <lineage>
        <taxon>Eukaryota</taxon>
        <taxon>Viridiplantae</taxon>
        <taxon>Streptophyta</taxon>
        <taxon>Embryophyta</taxon>
        <taxon>Tracheophyta</taxon>
        <taxon>Spermatophyta</taxon>
        <taxon>Magnoliopsida</taxon>
        <taxon>Liliopsida</taxon>
        <taxon>Poales</taxon>
        <taxon>Poaceae</taxon>
        <taxon>BOP clade</taxon>
        <taxon>Pooideae</taxon>
        <taxon>Poodae</taxon>
        <taxon>Poeae</taxon>
        <taxon>Poeae Chloroplast Group 1 (Aveneae type)</taxon>
        <taxon>Aveninae</taxon>
        <taxon>Avena</taxon>
    </lineage>
</organism>
<evidence type="ECO:0000313" key="2">
    <source>
        <dbReference type="Proteomes" id="UP001732700"/>
    </source>
</evidence>
<dbReference type="EnsemblPlants" id="AVESA.00010b.r2.3AG0433350.2">
    <property type="protein sequence ID" value="AVESA.00010b.r2.3AG0433350.2.CDS"/>
    <property type="gene ID" value="AVESA.00010b.r2.3AG0433350"/>
</dbReference>
<reference evidence="1" key="1">
    <citation type="submission" date="2021-05" db="EMBL/GenBank/DDBJ databases">
        <authorList>
            <person name="Scholz U."/>
            <person name="Mascher M."/>
            <person name="Fiebig A."/>
        </authorList>
    </citation>
    <scope>NUCLEOTIDE SEQUENCE [LARGE SCALE GENOMIC DNA]</scope>
</reference>
<protein>
    <submittedName>
        <fullName evidence="1">Uncharacterized protein</fullName>
    </submittedName>
</protein>
<evidence type="ECO:0000313" key="1">
    <source>
        <dbReference type="EnsemblPlants" id="AVESA.00010b.r2.3AG0433350.2.CDS"/>
    </source>
</evidence>
<proteinExistence type="predicted"/>
<keyword evidence="2" id="KW-1185">Reference proteome</keyword>
<accession>A0ACD5VFB8</accession>
<sequence>MGPQGRCFGAPWAWRIGEQSIPDTWRLLDVMGEMEGDANGGAGLRFSLRFDPMRAGVDPSLVSVRLSALISRLLGWRRPQGSVMVAAAVAVYFAALLVSDQQPRRPRRRRLATSAVDRPNSGTRLCLFMLLALITCDLIFIDLSAAAARPRALPAPGDGLRIVSCNDEYSENVIHGASIGAGDKEPVIVARVQTMPPQVAAGSASTDGESEKEREEVDRFKDLWLSLVEREERLELRMMDLDDLREQEATVRELENRVGVAAVESRLLELKVSSLGEENEKLKAQASELDAVRDQLGRAKEKLRLLKERLQVEREEAQHEAAALRERVMELGKNGEDREKELAAEAASLRKANAELKEENRELAQMLQDAEQVSSTVSLVHEEDVVDEANYLRETNERLTRQIEQLHSDHCAHVEELVYLKWVNACLRHDLRGNDHHPSSAQQDQDGAGAGMSSAMELSKSMSYRSSEKAKELMLQYGNLVLDPALFSPLNESLYGDGEDHQRRRAQNEPGRSPGVPATGAAAAAAEKRAGHGKLKFLKNIKKLLASRKRGHGHDRNSIKAPNDEHVEKALRWLSSSHDALGGDSSYESTPLSSCDRTPLSSVTTVESRARARGGETAAEPAVAGPDAEAQLVRSKSDVGASFGREGSRYHALRLDRPAGVGPDAFHAPEKMRRYSRSCEAPDHP</sequence>